<protein>
    <submittedName>
        <fullName evidence="1">Uncharacterized protein</fullName>
    </submittedName>
</protein>
<proteinExistence type="predicted"/>
<sequence>MRFFKFTLALCLVFVITLSTVFYNRSSVVTSIVNNFLTQHHSALTCIDFDINTDFNLLITRLCIDSPYADIELIDSLVEWRFEPSRIDVDKLSDAISAINIAAVTVLAKGDIQLPESPTSRTVKLSELPTLIRKQLHDLALFSIPIDLDIQTFNYQPFSNKKTNKNHTYQGQFSAHAQRLLFTVANQKKEHILSLALAKRDGDISATLATDLAQLRPLLVQHPKALPLSLSTLLINKSWSVTGKLNSQLDWHKKTLSMTNQLSDFSFKTSPGFSSLGLVALDASFAWQANLTDDKLHFDFTADDNQSNNIQLAFNSEKLIESLTAQTVDQQIISVLIDNAISTLTVKPLDSLKIDFTKKTVTSDGITIISSNLHGPIELSLSDLLFNFNDDPVITPNLQKAKFSLTAQASIAQLQPYSMQPVKLSITGGIEQHSDIWQLNLAQGTTIELAQLSLPSVKPASGIKSLTQASNAKAQLNVTSLISRLHGNVAIPKNDLKSQSKNSEPVTFKLELNNQVSQLHYPKILQVNGLELNTKILGSIDNITINTKMIADNIPIAAAKFTGDLRHPNVVVSAKDVLLTDLLALKVELPIELKLIDGNIDYHLSGQLKNNEDLWANPMILALTVQDFTGEVEGIWLQDLNWQQKFVLQNGQIKSIPEKSTTLYNLTIAKIETGTPIHNLATTTFIDFSQDHIKLLARNIHGDLLGGRFDIAKAQWPFSKELLVKIKLTKIDLEKLLELDKKQGIVVTGKVSGNFPIYYDGEYFLIKEGYLHNVGDGIIQVYNNPAVEELKASSTELKLAFSALENLHYHHLSSEVSMADDGYMLLDTAIKGRNPDLDNDVNLNLNLSYDLLGLIESLNITEDFESKIIKGYTKKELNN</sequence>
<comment type="caution">
    <text evidence="1">The sequence shown here is derived from an EMBL/GenBank/DDBJ whole genome shotgun (WGS) entry which is preliminary data.</text>
</comment>
<organism evidence="1 2">
    <name type="scientific">Colwellia psychrerythraea</name>
    <name type="common">Vibrio psychroerythus</name>
    <dbReference type="NCBI Taxonomy" id="28229"/>
    <lineage>
        <taxon>Bacteria</taxon>
        <taxon>Pseudomonadati</taxon>
        <taxon>Pseudomonadota</taxon>
        <taxon>Gammaproteobacteria</taxon>
        <taxon>Alteromonadales</taxon>
        <taxon>Colwelliaceae</taxon>
        <taxon>Colwellia</taxon>
    </lineage>
</organism>
<accession>A0A1Y5EBF0</accession>
<dbReference type="AlphaFoldDB" id="A0A1Y5EBF0"/>
<dbReference type="Pfam" id="PF11739">
    <property type="entry name" value="YdbH-like"/>
    <property type="match status" value="1"/>
</dbReference>
<dbReference type="InterPro" id="IPR021730">
    <property type="entry name" value="YdbH"/>
</dbReference>
<reference evidence="2" key="1">
    <citation type="journal article" date="2017" name="Proc. Natl. Acad. Sci. U.S.A.">
        <title>Simulation of Deepwater Horizon oil plume reveals substrate specialization within a complex community of hydrocarbon degraders.</title>
        <authorList>
            <person name="Hu P."/>
            <person name="Dubinsky E.A."/>
            <person name="Probst A.J."/>
            <person name="Wang J."/>
            <person name="Sieber C.M.K."/>
            <person name="Tom L.M."/>
            <person name="Gardinali P."/>
            <person name="Banfield J.F."/>
            <person name="Atlas R.M."/>
            <person name="Andersen G.L."/>
        </authorList>
    </citation>
    <scope>NUCLEOTIDE SEQUENCE [LARGE SCALE GENOMIC DNA]</scope>
</reference>
<dbReference type="EMBL" id="MAAF01000065">
    <property type="protein sequence ID" value="OUR80082.1"/>
    <property type="molecule type" value="Genomic_DNA"/>
</dbReference>
<gene>
    <name evidence="1" type="ORF">A9Q75_10985</name>
</gene>
<name>A0A1Y5EBF0_COLPS</name>
<dbReference type="Proteomes" id="UP000243053">
    <property type="component" value="Unassembled WGS sequence"/>
</dbReference>
<evidence type="ECO:0000313" key="2">
    <source>
        <dbReference type="Proteomes" id="UP000243053"/>
    </source>
</evidence>
<evidence type="ECO:0000313" key="1">
    <source>
        <dbReference type="EMBL" id="OUR80082.1"/>
    </source>
</evidence>